<name>A0AAU9K2F3_9CILI</name>
<evidence type="ECO:0000256" key="2">
    <source>
        <dbReference type="ARBA" id="ARBA00006000"/>
    </source>
</evidence>
<evidence type="ECO:0000256" key="11">
    <source>
        <dbReference type="ARBA" id="ARBA00023136"/>
    </source>
</evidence>
<dbReference type="NCBIfam" id="TIGR01657">
    <property type="entry name" value="P-ATPase-V"/>
    <property type="match status" value="1"/>
</dbReference>
<keyword evidence="4 13" id="KW-0812">Transmembrane</keyword>
<evidence type="ECO:0000256" key="4">
    <source>
        <dbReference type="ARBA" id="ARBA00022692"/>
    </source>
</evidence>
<dbReference type="PRINTS" id="PR00119">
    <property type="entry name" value="CATATPASE"/>
</dbReference>
<dbReference type="EC" id="7.2.2.-" evidence="13"/>
<evidence type="ECO:0000259" key="15">
    <source>
        <dbReference type="Pfam" id="PF12409"/>
    </source>
</evidence>
<dbReference type="SFLD" id="SFLDF00027">
    <property type="entry name" value="p-type_atpase"/>
    <property type="match status" value="1"/>
</dbReference>
<dbReference type="GO" id="GO:0005524">
    <property type="term" value="F:ATP binding"/>
    <property type="evidence" value="ECO:0007669"/>
    <property type="project" value="UniProtKB-UniRule"/>
</dbReference>
<dbReference type="EMBL" id="CAJZBQ010000053">
    <property type="protein sequence ID" value="CAG9331103.1"/>
    <property type="molecule type" value="Genomic_DNA"/>
</dbReference>
<dbReference type="InterPro" id="IPR044492">
    <property type="entry name" value="P_typ_ATPase_HD_dom"/>
</dbReference>
<dbReference type="Pfam" id="PF12409">
    <property type="entry name" value="P5-ATPase"/>
    <property type="match status" value="1"/>
</dbReference>
<dbReference type="SUPFAM" id="SSF56784">
    <property type="entry name" value="HAD-like"/>
    <property type="match status" value="1"/>
</dbReference>
<evidence type="ECO:0000256" key="1">
    <source>
        <dbReference type="ARBA" id="ARBA00004141"/>
    </source>
</evidence>
<dbReference type="FunFam" id="1.20.1110.10:FF:000023">
    <property type="entry name" value="Cation-transporting ATPase"/>
    <property type="match status" value="1"/>
</dbReference>
<feature type="transmembrane region" description="Helical" evidence="13">
    <location>
        <begin position="48"/>
        <end position="69"/>
    </location>
</feature>
<dbReference type="GO" id="GO:0140358">
    <property type="term" value="F:P-type transmembrane transporter activity"/>
    <property type="evidence" value="ECO:0007669"/>
    <property type="project" value="InterPro"/>
</dbReference>
<dbReference type="SUPFAM" id="SSF81660">
    <property type="entry name" value="Metal cation-transporting ATPase, ATP-binding domain N"/>
    <property type="match status" value="1"/>
</dbReference>
<evidence type="ECO:0000256" key="3">
    <source>
        <dbReference type="ARBA" id="ARBA00022553"/>
    </source>
</evidence>
<dbReference type="Gene3D" id="2.70.150.10">
    <property type="entry name" value="Calcium-transporting ATPase, cytoplasmic transduction domain A"/>
    <property type="match status" value="1"/>
</dbReference>
<feature type="transmembrane region" description="Helical" evidence="13">
    <location>
        <begin position="913"/>
        <end position="933"/>
    </location>
</feature>
<dbReference type="Gene3D" id="3.40.50.1000">
    <property type="entry name" value="HAD superfamily/HAD-like"/>
    <property type="match status" value="1"/>
</dbReference>
<dbReference type="InterPro" id="IPR023214">
    <property type="entry name" value="HAD_sf"/>
</dbReference>
<dbReference type="GO" id="GO:0019829">
    <property type="term" value="F:ATPase-coupled monoatomic cation transmembrane transporter activity"/>
    <property type="evidence" value="ECO:0007669"/>
    <property type="project" value="UniProtKB-UniRule"/>
</dbReference>
<evidence type="ECO:0000256" key="10">
    <source>
        <dbReference type="ARBA" id="ARBA00022989"/>
    </source>
</evidence>
<dbReference type="Pfam" id="PF13246">
    <property type="entry name" value="Cation_ATPase"/>
    <property type="match status" value="1"/>
</dbReference>
<comment type="catalytic activity">
    <reaction evidence="12 13">
        <text>ATP + H2O = ADP + phosphate + H(+)</text>
        <dbReference type="Rhea" id="RHEA:13065"/>
        <dbReference type="ChEBI" id="CHEBI:15377"/>
        <dbReference type="ChEBI" id="CHEBI:15378"/>
        <dbReference type="ChEBI" id="CHEBI:30616"/>
        <dbReference type="ChEBI" id="CHEBI:43474"/>
        <dbReference type="ChEBI" id="CHEBI:456216"/>
    </reaction>
</comment>
<dbReference type="InterPro" id="IPR059000">
    <property type="entry name" value="ATPase_P-type_domA"/>
</dbReference>
<dbReference type="SUPFAM" id="SSF81665">
    <property type="entry name" value="Calcium ATPase, transmembrane domain M"/>
    <property type="match status" value="1"/>
</dbReference>
<dbReference type="InterPro" id="IPR023298">
    <property type="entry name" value="ATPase_P-typ_TM_dom_sf"/>
</dbReference>
<dbReference type="Gene3D" id="3.40.1110.10">
    <property type="entry name" value="Calcium-transporting ATPase, cytoplasmic domain N"/>
    <property type="match status" value="1"/>
</dbReference>
<dbReference type="FunFam" id="3.40.50.1000:FF:000068">
    <property type="entry name" value="Cation-transporting ATPase"/>
    <property type="match status" value="1"/>
</dbReference>
<dbReference type="PANTHER" id="PTHR45630:SF8">
    <property type="entry name" value="CATION-TRANSPORTING ATPASE"/>
    <property type="match status" value="1"/>
</dbReference>
<dbReference type="PANTHER" id="PTHR45630">
    <property type="entry name" value="CATION-TRANSPORTING ATPASE-RELATED"/>
    <property type="match status" value="1"/>
</dbReference>
<feature type="transmembrane region" description="Helical" evidence="13">
    <location>
        <begin position="945"/>
        <end position="974"/>
    </location>
</feature>
<keyword evidence="8 13" id="KW-0460">Magnesium</keyword>
<dbReference type="Pfam" id="PF00122">
    <property type="entry name" value="E1-E2_ATPase"/>
    <property type="match status" value="1"/>
</dbReference>
<organism evidence="16 17">
    <name type="scientific">Blepharisma stoltei</name>
    <dbReference type="NCBI Taxonomy" id="1481888"/>
    <lineage>
        <taxon>Eukaryota</taxon>
        <taxon>Sar</taxon>
        <taxon>Alveolata</taxon>
        <taxon>Ciliophora</taxon>
        <taxon>Postciliodesmatophora</taxon>
        <taxon>Heterotrichea</taxon>
        <taxon>Heterotrichida</taxon>
        <taxon>Blepharismidae</taxon>
        <taxon>Blepharisma</taxon>
    </lineage>
</organism>
<dbReference type="InterPro" id="IPR047819">
    <property type="entry name" value="P5A-ATPase_N"/>
</dbReference>
<protein>
    <recommendedName>
        <fullName evidence="13">Cation-transporting ATPase</fullName>
        <ecNumber evidence="13">7.2.2.-</ecNumber>
    </recommendedName>
</protein>
<dbReference type="InterPro" id="IPR023299">
    <property type="entry name" value="ATPase_P-typ_cyto_dom_N"/>
</dbReference>
<dbReference type="InterPro" id="IPR018303">
    <property type="entry name" value="ATPase_P-typ_P_site"/>
</dbReference>
<dbReference type="InterPro" id="IPR008250">
    <property type="entry name" value="ATPase_P-typ_transduc_dom_A_sf"/>
</dbReference>
<dbReference type="InterPro" id="IPR001757">
    <property type="entry name" value="P_typ_ATPase"/>
</dbReference>
<comment type="caution">
    <text evidence="16">The sequence shown here is derived from an EMBL/GenBank/DDBJ whole genome shotgun (WGS) entry which is preliminary data.</text>
</comment>
<dbReference type="Gene3D" id="1.20.1110.10">
    <property type="entry name" value="Calcium-transporting ATPase, transmembrane domain"/>
    <property type="match status" value="1"/>
</dbReference>
<evidence type="ECO:0000256" key="12">
    <source>
        <dbReference type="ARBA" id="ARBA00049360"/>
    </source>
</evidence>
<dbReference type="InterPro" id="IPR036412">
    <property type="entry name" value="HAD-like_sf"/>
</dbReference>
<sequence length="1118" mass="126453">MKNHQMNKEGLSPLLFKAPISCNQHKDADEDSLLLSIEPYSYKQSKALTFWIFSLLSGGLLYLFDFWFLRLHLHLRYSKAPISQASHLLIKTKYFVDLVRIEYKNSQSLGKVLTFSHHHLSYYYDGDLFQPIFFDSALHYKSLIDRFGQGIRNPEEVLEKKGIFGPCQINVPVKPIMKLLVEELLHPFNIFQIWSCVVWYWEDYWYYASAIVVITLISLGTSLVQTRKSMDSLHKLALRERKITVIRDNLKQEVSNTELVPGDLVEIPEGGEIPCDIVLISGGCIMEEGMLTGESVPVMKDALPYLAEPVYSIEHDKRHSLYEGTRVIQTRNFGGAETLGIVTRTGFLTMKGKLVRSILFPKPNKFKFYQDSMKFIAVLIIFTFIGFFLCLPFQISQEVPTEELIKRCLDLITVTIPPALPAAMTVGTAFAITRLRKDKIYCTSPPRVNVAGKIDTFCFDKTGTLTEDGMNLLGVHPASSKQMDNFSPSPKEIENSHKELIECMACCHSLTTVNGELLGDTQDLMIFNSTKWFLSENDLYDPAIKAIVKPSTSEEISDVFDEEGNVMGIINLPYEIGILHIFHFSSKLKRMGVIVKNLKDDSFAFFMKGAPEVVLEKCHESTIPNNLKEVLAEYTKKGYRVLACASKKIPSIKYTELRSLKLEEIENDIEFLGFLVLQNKLKSQTIPSIRDLHNANIRTIMATGDAVLTGICVARECGILDEDITVFLGEMNKGEIWWEKFQVSNSTEIETKNEAPWKSLGFEANYALALTGSAFAHIIKQTESERKEDIISLKIVMEKCKVYARMSPEHKTQLVEHLQSIGYLVGMCGDGANDCGALKAADIGISLSESDSSIAAPFTSQIANISCVNTVLREGRCALTTSLQCFKFMALYSMIQFITVSMLYWSGSNLSDSQYMTVDLLTVLPLAICMSYTKSYPKLSKRQPTASLISVPVLTSVIGQAVIAGATQITAFLISREMPFWESIDYKPGTSVLDYEYSYENSVLFLVSWFEYQFVSLAFSIGKPWKKSMWTNFWLSSTTVILSAWTLYEILIPADWARHLVNIKAFPFYFRIALLSICLAYGLIVLSFEKFIVPWIDIVNRKRANKKKYDAKVKDLSQ</sequence>
<keyword evidence="6 13" id="KW-0547">Nucleotide-binding</keyword>
<evidence type="ECO:0000256" key="8">
    <source>
        <dbReference type="ARBA" id="ARBA00022842"/>
    </source>
</evidence>
<evidence type="ECO:0000256" key="5">
    <source>
        <dbReference type="ARBA" id="ARBA00022723"/>
    </source>
</evidence>
<evidence type="ECO:0000256" key="6">
    <source>
        <dbReference type="ARBA" id="ARBA00022741"/>
    </source>
</evidence>
<feature type="transmembrane region" description="Helical" evidence="13">
    <location>
        <begin position="889"/>
        <end position="907"/>
    </location>
</feature>
<feature type="transmembrane region" description="Helical" evidence="13">
    <location>
        <begin position="207"/>
        <end position="224"/>
    </location>
</feature>
<feature type="transmembrane region" description="Helical" evidence="13">
    <location>
        <begin position="1003"/>
        <end position="1022"/>
    </location>
</feature>
<evidence type="ECO:0000256" key="9">
    <source>
        <dbReference type="ARBA" id="ARBA00022967"/>
    </source>
</evidence>
<dbReference type="SFLD" id="SFLDG00002">
    <property type="entry name" value="C1.7:_P-type_atpase_like"/>
    <property type="match status" value="1"/>
</dbReference>
<comment type="similarity">
    <text evidence="2 13">Belongs to the cation transport ATPase (P-type) (TC 3.A.3) family. Type V subfamily.</text>
</comment>
<keyword evidence="17" id="KW-1185">Reference proteome</keyword>
<dbReference type="PROSITE" id="PS00154">
    <property type="entry name" value="ATPASE_E1_E2"/>
    <property type="match status" value="1"/>
</dbReference>
<feature type="domain" description="P-type ATPase A" evidence="14">
    <location>
        <begin position="238"/>
        <end position="358"/>
    </location>
</feature>
<keyword evidence="10 13" id="KW-1133">Transmembrane helix</keyword>
<keyword evidence="5 13" id="KW-0479">Metal-binding</keyword>
<dbReference type="GO" id="GO:0046872">
    <property type="term" value="F:metal ion binding"/>
    <property type="evidence" value="ECO:0007669"/>
    <property type="project" value="UniProtKB-UniRule"/>
</dbReference>
<evidence type="ECO:0000259" key="14">
    <source>
        <dbReference type="Pfam" id="PF00122"/>
    </source>
</evidence>
<reference evidence="16" key="1">
    <citation type="submission" date="2021-09" db="EMBL/GenBank/DDBJ databases">
        <authorList>
            <consortium name="AG Swart"/>
            <person name="Singh M."/>
            <person name="Singh A."/>
            <person name="Seah K."/>
            <person name="Emmerich C."/>
        </authorList>
    </citation>
    <scope>NUCLEOTIDE SEQUENCE</scope>
    <source>
        <strain evidence="16">ATCC30299</strain>
    </source>
</reference>
<dbReference type="NCBIfam" id="TIGR01494">
    <property type="entry name" value="ATPase_P-type"/>
    <property type="match status" value="3"/>
</dbReference>
<proteinExistence type="inferred from homology"/>
<evidence type="ECO:0000313" key="17">
    <source>
        <dbReference type="Proteomes" id="UP001162131"/>
    </source>
</evidence>
<dbReference type="GO" id="GO:0016020">
    <property type="term" value="C:membrane"/>
    <property type="evidence" value="ECO:0007669"/>
    <property type="project" value="UniProtKB-SubCell"/>
</dbReference>
<evidence type="ECO:0000313" key="16">
    <source>
        <dbReference type="EMBL" id="CAG9331103.1"/>
    </source>
</evidence>
<comment type="subcellular location">
    <subcellularLocation>
        <location evidence="1 13">Membrane</location>
        <topology evidence="1 13">Multi-pass membrane protein</topology>
    </subcellularLocation>
</comment>
<keyword evidence="11 13" id="KW-0472">Membrane</keyword>
<dbReference type="SFLD" id="SFLDS00003">
    <property type="entry name" value="Haloacid_Dehalogenase"/>
    <property type="match status" value="1"/>
</dbReference>
<gene>
    <name evidence="16" type="ORF">BSTOLATCC_MIC53183</name>
</gene>
<dbReference type="InterPro" id="IPR006544">
    <property type="entry name" value="P-type_TPase_V"/>
</dbReference>
<feature type="transmembrane region" description="Helical" evidence="13">
    <location>
        <begin position="415"/>
        <end position="433"/>
    </location>
</feature>
<feature type="transmembrane region" description="Helical" evidence="13">
    <location>
        <begin position="375"/>
        <end position="395"/>
    </location>
</feature>
<dbReference type="AlphaFoldDB" id="A0AAU9K2F3"/>
<keyword evidence="7 13" id="KW-0067">ATP-binding</keyword>
<dbReference type="SUPFAM" id="SSF81653">
    <property type="entry name" value="Calcium ATPase, transduction domain A"/>
    <property type="match status" value="1"/>
</dbReference>
<evidence type="ECO:0000256" key="7">
    <source>
        <dbReference type="ARBA" id="ARBA00022840"/>
    </source>
</evidence>
<feature type="transmembrane region" description="Helical" evidence="13">
    <location>
        <begin position="1029"/>
        <end position="1048"/>
    </location>
</feature>
<dbReference type="GO" id="GO:0016887">
    <property type="term" value="F:ATP hydrolysis activity"/>
    <property type="evidence" value="ECO:0007669"/>
    <property type="project" value="InterPro"/>
</dbReference>
<accession>A0AAU9K2F3</accession>
<keyword evidence="3" id="KW-0597">Phosphoprotein</keyword>
<feature type="domain" description="P5B-type ATPase N-terminal" evidence="15">
    <location>
        <begin position="35"/>
        <end position="94"/>
    </location>
</feature>
<dbReference type="PROSITE" id="PS01229">
    <property type="entry name" value="COF_2"/>
    <property type="match status" value="1"/>
</dbReference>
<keyword evidence="9 13" id="KW-1278">Translocase</keyword>
<feature type="transmembrane region" description="Helical" evidence="13">
    <location>
        <begin position="1068"/>
        <end position="1093"/>
    </location>
</feature>
<dbReference type="Proteomes" id="UP001162131">
    <property type="component" value="Unassembled WGS sequence"/>
</dbReference>
<evidence type="ECO:0000256" key="13">
    <source>
        <dbReference type="RuleBase" id="RU362082"/>
    </source>
</evidence>